<dbReference type="Proteomes" id="UP000460221">
    <property type="component" value="Unassembled WGS sequence"/>
</dbReference>
<dbReference type="InterPro" id="IPR014284">
    <property type="entry name" value="RNA_pol_sigma-70_dom"/>
</dbReference>
<dbReference type="PANTHER" id="PTHR43133">
    <property type="entry name" value="RNA POLYMERASE ECF-TYPE SIGMA FACTO"/>
    <property type="match status" value="1"/>
</dbReference>
<sequence length="171" mass="19504">MSFEQYARARLPVLVGIARGICRDRDLAQDVLQEVLLRAHRRWPSIGPMDGRDAYVRRMLVNELISWRRRWGRSVPSPAELLDEVTPDSSERFALREELLAEVRRLPVKQRAVIVLRYFLDLSDDEIAADLGCSRGTVRVHASRALRTLRIRRTGDSAGISDPTIDEEVTG</sequence>
<keyword evidence="3" id="KW-0731">Sigma factor</keyword>
<dbReference type="InterPro" id="IPR013325">
    <property type="entry name" value="RNA_pol_sigma_r2"/>
</dbReference>
<feature type="domain" description="RNA polymerase sigma factor 70 region 4 type 2" evidence="7">
    <location>
        <begin position="96"/>
        <end position="149"/>
    </location>
</feature>
<evidence type="ECO:0000313" key="8">
    <source>
        <dbReference type="EMBL" id="MTD12605.1"/>
    </source>
</evidence>
<dbReference type="EMBL" id="WLYK01000001">
    <property type="protein sequence ID" value="MTD12605.1"/>
    <property type="molecule type" value="Genomic_DNA"/>
</dbReference>
<dbReference type="Gene3D" id="1.10.10.10">
    <property type="entry name" value="Winged helix-like DNA-binding domain superfamily/Winged helix DNA-binding domain"/>
    <property type="match status" value="1"/>
</dbReference>
<comment type="caution">
    <text evidence="8">The sequence shown here is derived from an EMBL/GenBank/DDBJ whole genome shotgun (WGS) entry which is preliminary data.</text>
</comment>
<evidence type="ECO:0000313" key="9">
    <source>
        <dbReference type="Proteomes" id="UP000460221"/>
    </source>
</evidence>
<organism evidence="8 9">
    <name type="scientific">Nakamurella alba</name>
    <dbReference type="NCBI Taxonomy" id="2665158"/>
    <lineage>
        <taxon>Bacteria</taxon>
        <taxon>Bacillati</taxon>
        <taxon>Actinomycetota</taxon>
        <taxon>Actinomycetes</taxon>
        <taxon>Nakamurellales</taxon>
        <taxon>Nakamurellaceae</taxon>
        <taxon>Nakamurella</taxon>
    </lineage>
</organism>
<proteinExistence type="inferred from homology"/>
<comment type="similarity">
    <text evidence="1">Belongs to the sigma-70 factor family. ECF subfamily.</text>
</comment>
<dbReference type="SUPFAM" id="SSF88659">
    <property type="entry name" value="Sigma3 and sigma4 domains of RNA polymerase sigma factors"/>
    <property type="match status" value="1"/>
</dbReference>
<dbReference type="InterPro" id="IPR014325">
    <property type="entry name" value="RNA_pol_sigma-E_actinobac"/>
</dbReference>
<dbReference type="Pfam" id="PF08281">
    <property type="entry name" value="Sigma70_r4_2"/>
    <property type="match status" value="1"/>
</dbReference>
<dbReference type="InterPro" id="IPR039425">
    <property type="entry name" value="RNA_pol_sigma-70-like"/>
</dbReference>
<protein>
    <submittedName>
        <fullName evidence="8">SigE family RNA polymerase sigma factor</fullName>
    </submittedName>
</protein>
<dbReference type="SUPFAM" id="SSF88946">
    <property type="entry name" value="Sigma2 domain of RNA polymerase sigma factors"/>
    <property type="match status" value="1"/>
</dbReference>
<dbReference type="InterPro" id="IPR007627">
    <property type="entry name" value="RNA_pol_sigma70_r2"/>
</dbReference>
<dbReference type="InterPro" id="IPR036388">
    <property type="entry name" value="WH-like_DNA-bd_sf"/>
</dbReference>
<dbReference type="Gene3D" id="1.10.1740.10">
    <property type="match status" value="1"/>
</dbReference>
<dbReference type="Pfam" id="PF04542">
    <property type="entry name" value="Sigma70_r2"/>
    <property type="match status" value="1"/>
</dbReference>
<evidence type="ECO:0000259" key="6">
    <source>
        <dbReference type="Pfam" id="PF04542"/>
    </source>
</evidence>
<dbReference type="InterPro" id="IPR013249">
    <property type="entry name" value="RNA_pol_sigma70_r4_t2"/>
</dbReference>
<evidence type="ECO:0000256" key="1">
    <source>
        <dbReference type="ARBA" id="ARBA00010641"/>
    </source>
</evidence>
<dbReference type="GO" id="GO:0006352">
    <property type="term" value="P:DNA-templated transcription initiation"/>
    <property type="evidence" value="ECO:0007669"/>
    <property type="project" value="InterPro"/>
</dbReference>
<dbReference type="NCBIfam" id="TIGR02937">
    <property type="entry name" value="sigma70-ECF"/>
    <property type="match status" value="1"/>
</dbReference>
<accession>A0A7K1FES1</accession>
<dbReference type="NCBIfam" id="TIGR02983">
    <property type="entry name" value="SigE-fam_strep"/>
    <property type="match status" value="1"/>
</dbReference>
<evidence type="ECO:0000256" key="4">
    <source>
        <dbReference type="ARBA" id="ARBA00023125"/>
    </source>
</evidence>
<dbReference type="GO" id="GO:0003677">
    <property type="term" value="F:DNA binding"/>
    <property type="evidence" value="ECO:0007669"/>
    <property type="project" value="UniProtKB-KW"/>
</dbReference>
<evidence type="ECO:0000256" key="5">
    <source>
        <dbReference type="ARBA" id="ARBA00023163"/>
    </source>
</evidence>
<dbReference type="AlphaFoldDB" id="A0A7K1FES1"/>
<evidence type="ECO:0000256" key="2">
    <source>
        <dbReference type="ARBA" id="ARBA00023015"/>
    </source>
</evidence>
<keyword evidence="5" id="KW-0804">Transcription</keyword>
<evidence type="ECO:0000259" key="7">
    <source>
        <dbReference type="Pfam" id="PF08281"/>
    </source>
</evidence>
<dbReference type="PANTHER" id="PTHR43133:SF50">
    <property type="entry name" value="ECF RNA POLYMERASE SIGMA FACTOR SIGM"/>
    <property type="match status" value="1"/>
</dbReference>
<name>A0A7K1FES1_9ACTN</name>
<feature type="domain" description="RNA polymerase sigma-70 region 2" evidence="6">
    <location>
        <begin position="8"/>
        <end position="70"/>
    </location>
</feature>
<reference evidence="8 9" key="1">
    <citation type="submission" date="2019-11" db="EMBL/GenBank/DDBJ databases">
        <authorList>
            <person name="Jiang L.-Q."/>
        </authorList>
    </citation>
    <scope>NUCLEOTIDE SEQUENCE [LARGE SCALE GENOMIC DNA]</scope>
    <source>
        <strain evidence="8 9">YIM 132087</strain>
    </source>
</reference>
<gene>
    <name evidence="8" type="ORF">GIS00_01430</name>
</gene>
<keyword evidence="9" id="KW-1185">Reference proteome</keyword>
<dbReference type="CDD" id="cd06171">
    <property type="entry name" value="Sigma70_r4"/>
    <property type="match status" value="1"/>
</dbReference>
<dbReference type="GO" id="GO:0016987">
    <property type="term" value="F:sigma factor activity"/>
    <property type="evidence" value="ECO:0007669"/>
    <property type="project" value="UniProtKB-KW"/>
</dbReference>
<dbReference type="InterPro" id="IPR013324">
    <property type="entry name" value="RNA_pol_sigma_r3/r4-like"/>
</dbReference>
<keyword evidence="2" id="KW-0805">Transcription regulation</keyword>
<keyword evidence="4" id="KW-0238">DNA-binding</keyword>
<evidence type="ECO:0000256" key="3">
    <source>
        <dbReference type="ARBA" id="ARBA00023082"/>
    </source>
</evidence>